<accession>W9SHS3</accession>
<dbReference type="EMBL" id="KE346210">
    <property type="protein sequence ID" value="EXC30587.1"/>
    <property type="molecule type" value="Genomic_DNA"/>
</dbReference>
<organism evidence="2 3">
    <name type="scientific">Morus notabilis</name>
    <dbReference type="NCBI Taxonomy" id="981085"/>
    <lineage>
        <taxon>Eukaryota</taxon>
        <taxon>Viridiplantae</taxon>
        <taxon>Streptophyta</taxon>
        <taxon>Embryophyta</taxon>
        <taxon>Tracheophyta</taxon>
        <taxon>Spermatophyta</taxon>
        <taxon>Magnoliopsida</taxon>
        <taxon>eudicotyledons</taxon>
        <taxon>Gunneridae</taxon>
        <taxon>Pentapetalae</taxon>
        <taxon>rosids</taxon>
        <taxon>fabids</taxon>
        <taxon>Rosales</taxon>
        <taxon>Moraceae</taxon>
        <taxon>Moreae</taxon>
        <taxon>Morus</taxon>
    </lineage>
</organism>
<feature type="compositionally biased region" description="Basic residues" evidence="1">
    <location>
        <begin position="93"/>
        <end position="104"/>
    </location>
</feature>
<protein>
    <submittedName>
        <fullName evidence="2">Uncharacterized protein</fullName>
    </submittedName>
</protein>
<reference evidence="3" key="1">
    <citation type="submission" date="2013-01" db="EMBL/GenBank/DDBJ databases">
        <title>Draft Genome Sequence of a Mulberry Tree, Morus notabilis C.K. Schneid.</title>
        <authorList>
            <person name="He N."/>
            <person name="Zhao S."/>
        </authorList>
    </citation>
    <scope>NUCLEOTIDE SEQUENCE</scope>
</reference>
<evidence type="ECO:0000313" key="3">
    <source>
        <dbReference type="Proteomes" id="UP000030645"/>
    </source>
</evidence>
<evidence type="ECO:0000256" key="1">
    <source>
        <dbReference type="SAM" id="MobiDB-lite"/>
    </source>
</evidence>
<keyword evidence="3" id="KW-1185">Reference proteome</keyword>
<dbReference type="Proteomes" id="UP000030645">
    <property type="component" value="Unassembled WGS sequence"/>
</dbReference>
<gene>
    <name evidence="2" type="ORF">L484_015081</name>
</gene>
<dbReference type="AlphaFoldDB" id="W9SHS3"/>
<feature type="region of interest" description="Disordered" evidence="1">
    <location>
        <begin position="92"/>
        <end position="144"/>
    </location>
</feature>
<evidence type="ECO:0000313" key="2">
    <source>
        <dbReference type="EMBL" id="EXC30587.1"/>
    </source>
</evidence>
<name>W9SHS3_9ROSA</name>
<sequence length="182" mass="20095">MASRLQSKRSFDVAPDNNSLESLSFAGLVCIQDQKLKSPPTNNHRICEQDGEFAFSQTRQGPTATDRSTYTPADLLISNGKLIPQAFVFQPKQRPKHNHPRRRGSSPATSIAGKRSVAKTGVQEVHDKQKQHRNQVHEENSTSGSGFGWKLFKSFASPCRECKAAKPIVVSQAIPRGSLKLN</sequence>
<proteinExistence type="predicted"/>